<dbReference type="Proteomes" id="UP000244523">
    <property type="component" value="Unassembled WGS sequence"/>
</dbReference>
<organism evidence="2 3">
    <name type="scientific">Yoonia sediminilitoris</name>
    <dbReference type="NCBI Taxonomy" id="1286148"/>
    <lineage>
        <taxon>Bacteria</taxon>
        <taxon>Pseudomonadati</taxon>
        <taxon>Pseudomonadota</taxon>
        <taxon>Alphaproteobacteria</taxon>
        <taxon>Rhodobacterales</taxon>
        <taxon>Paracoccaceae</taxon>
        <taxon>Yoonia</taxon>
    </lineage>
</organism>
<comment type="caution">
    <text evidence="2">The sequence shown here is derived from an EMBL/GenBank/DDBJ whole genome shotgun (WGS) entry which is preliminary data.</text>
</comment>
<evidence type="ECO:0000256" key="1">
    <source>
        <dbReference type="SAM" id="SignalP"/>
    </source>
</evidence>
<feature type="chain" id="PRO_5015408331" description="TraB family protein" evidence="1">
    <location>
        <begin position="21"/>
        <end position="330"/>
    </location>
</feature>
<gene>
    <name evidence="2" type="ORF">C8N45_102303</name>
</gene>
<keyword evidence="1" id="KW-0732">Signal</keyword>
<feature type="signal peptide" evidence="1">
    <location>
        <begin position="1"/>
        <end position="20"/>
    </location>
</feature>
<proteinExistence type="predicted"/>
<dbReference type="RefSeq" id="WP_108385435.1">
    <property type="nucleotide sequence ID" value="NZ_QBUD01000002.1"/>
</dbReference>
<protein>
    <recommendedName>
        <fullName evidence="4">TraB family protein</fullName>
    </recommendedName>
</protein>
<dbReference type="PANTHER" id="PTHR40590">
    <property type="entry name" value="CYTOPLASMIC PROTEIN-RELATED"/>
    <property type="match status" value="1"/>
</dbReference>
<reference evidence="2 3" key="1">
    <citation type="submission" date="2018-04" db="EMBL/GenBank/DDBJ databases">
        <title>Genomic Encyclopedia of Archaeal and Bacterial Type Strains, Phase II (KMG-II): from individual species to whole genera.</title>
        <authorList>
            <person name="Goeker M."/>
        </authorList>
    </citation>
    <scope>NUCLEOTIDE SEQUENCE [LARGE SCALE GENOMIC DNA]</scope>
    <source>
        <strain evidence="2 3">DSM 29955</strain>
    </source>
</reference>
<evidence type="ECO:0000313" key="2">
    <source>
        <dbReference type="EMBL" id="PUB17291.1"/>
    </source>
</evidence>
<evidence type="ECO:0008006" key="4">
    <source>
        <dbReference type="Google" id="ProtNLM"/>
    </source>
</evidence>
<dbReference type="Pfam" id="PF01963">
    <property type="entry name" value="TraB_PrgY_gumN"/>
    <property type="match status" value="1"/>
</dbReference>
<dbReference type="PANTHER" id="PTHR40590:SF1">
    <property type="entry name" value="CYTOPLASMIC PROTEIN"/>
    <property type="match status" value="1"/>
</dbReference>
<evidence type="ECO:0000313" key="3">
    <source>
        <dbReference type="Proteomes" id="UP000244523"/>
    </source>
</evidence>
<sequence>MLKRTLLAILFCVLSVPAVAQCVGDGFLDQLSPADRNALAQAASDIPFGNGTVWTAKKGDQQVTVVGTMHVYDPRLEGIRERLKETVQRADLVLVEATQEDQKTLEQLVVTEPGILFLTEGPTLRDLVDDDTWATIAEAASSRSLPPFMAAKMQPWYLSMMLSIPPCAMQDMVSGNLGLDHMIMQDAAAAGVPTQAVEDIMTLFTIFQQDPLEEQIDLLRISLLAPDTQRQMFVSMLDSYFAGDIATLWEMSRIAVRQTPGISKEQADLYFEETEASLLVGRNRAWMPVMADALARHDDVVIAVGAAHLMGDSGVLKFLQDRGWDLSQGL</sequence>
<dbReference type="CDD" id="cd14789">
    <property type="entry name" value="Tiki"/>
    <property type="match status" value="1"/>
</dbReference>
<dbReference type="InterPro" id="IPR047111">
    <property type="entry name" value="YbaP-like"/>
</dbReference>
<dbReference type="OrthoDB" id="9806326at2"/>
<dbReference type="AlphaFoldDB" id="A0A2T6KM82"/>
<name>A0A2T6KM82_9RHOB</name>
<accession>A0A2T6KM82</accession>
<dbReference type="EMBL" id="QBUD01000002">
    <property type="protein sequence ID" value="PUB17291.1"/>
    <property type="molecule type" value="Genomic_DNA"/>
</dbReference>
<keyword evidence="3" id="KW-1185">Reference proteome</keyword>
<dbReference type="InterPro" id="IPR002816">
    <property type="entry name" value="TraB/PrgY/GumN_fam"/>
</dbReference>